<dbReference type="InterPro" id="IPR007593">
    <property type="entry name" value="CD225/Dispanin_fam"/>
</dbReference>
<dbReference type="AlphaFoldDB" id="A0AAV7TQ78"/>
<protein>
    <recommendedName>
        <fullName evidence="9">Interferon-induced transmembrane protein</fullName>
    </recommendedName>
</protein>
<keyword evidence="8" id="KW-1185">Reference proteome</keyword>
<evidence type="ECO:0000256" key="1">
    <source>
        <dbReference type="ARBA" id="ARBA00004370"/>
    </source>
</evidence>
<reference evidence="7" key="1">
    <citation type="journal article" date="2022" name="bioRxiv">
        <title>Sequencing and chromosome-scale assembly of the giantPleurodeles waltlgenome.</title>
        <authorList>
            <person name="Brown T."/>
            <person name="Elewa A."/>
            <person name="Iarovenko S."/>
            <person name="Subramanian E."/>
            <person name="Araus A.J."/>
            <person name="Petzold A."/>
            <person name="Susuki M."/>
            <person name="Suzuki K.-i.T."/>
            <person name="Hayashi T."/>
            <person name="Toyoda A."/>
            <person name="Oliveira C."/>
            <person name="Osipova E."/>
            <person name="Leigh N.D."/>
            <person name="Simon A."/>
            <person name="Yun M.H."/>
        </authorList>
    </citation>
    <scope>NUCLEOTIDE SEQUENCE</scope>
    <source>
        <strain evidence="7">20211129_DDA</strain>
        <tissue evidence="7">Liver</tissue>
    </source>
</reference>
<dbReference type="InterPro" id="IPR051517">
    <property type="entry name" value="IFITM_antiviral_protein"/>
</dbReference>
<evidence type="ECO:0000256" key="2">
    <source>
        <dbReference type="ARBA" id="ARBA00006843"/>
    </source>
</evidence>
<organism evidence="7 8">
    <name type="scientific">Pleurodeles waltl</name>
    <name type="common">Iberian ribbed newt</name>
    <dbReference type="NCBI Taxonomy" id="8319"/>
    <lineage>
        <taxon>Eukaryota</taxon>
        <taxon>Metazoa</taxon>
        <taxon>Chordata</taxon>
        <taxon>Craniata</taxon>
        <taxon>Vertebrata</taxon>
        <taxon>Euteleostomi</taxon>
        <taxon>Amphibia</taxon>
        <taxon>Batrachia</taxon>
        <taxon>Caudata</taxon>
        <taxon>Salamandroidea</taxon>
        <taxon>Salamandridae</taxon>
        <taxon>Pleurodelinae</taxon>
        <taxon>Pleurodeles</taxon>
    </lineage>
</organism>
<accession>A0AAV7TQ78</accession>
<evidence type="ECO:0000313" key="8">
    <source>
        <dbReference type="Proteomes" id="UP001066276"/>
    </source>
</evidence>
<dbReference type="PANTHER" id="PTHR13999:SF10">
    <property type="entry name" value="INTERFERON-INDUCED TRANSMEMBRANE PROTEIN 5"/>
    <property type="match status" value="1"/>
</dbReference>
<keyword evidence="3 6" id="KW-0812">Transmembrane</keyword>
<evidence type="ECO:0000256" key="3">
    <source>
        <dbReference type="ARBA" id="ARBA00022692"/>
    </source>
</evidence>
<evidence type="ECO:0000256" key="5">
    <source>
        <dbReference type="ARBA" id="ARBA00023136"/>
    </source>
</evidence>
<evidence type="ECO:0000256" key="4">
    <source>
        <dbReference type="ARBA" id="ARBA00022989"/>
    </source>
</evidence>
<feature type="transmembrane region" description="Helical" evidence="6">
    <location>
        <begin position="43"/>
        <end position="65"/>
    </location>
</feature>
<keyword evidence="4 6" id="KW-1133">Transmembrane helix</keyword>
<keyword evidence="5 6" id="KW-0472">Membrane</keyword>
<comment type="caution">
    <text evidence="7">The sequence shown here is derived from an EMBL/GenBank/DDBJ whole genome shotgun (WGS) entry which is preliminary data.</text>
</comment>
<dbReference type="Pfam" id="PF04505">
    <property type="entry name" value="CD225"/>
    <property type="match status" value="1"/>
</dbReference>
<evidence type="ECO:0000313" key="7">
    <source>
        <dbReference type="EMBL" id="KAJ1178346.1"/>
    </source>
</evidence>
<sequence>MFCNICCLGFVALVYSIKARDRKVLNDMGGASAYAKTAKQYNIAVSILFGICIGIMIISVIITSASAR</sequence>
<comment type="subcellular location">
    <subcellularLocation>
        <location evidence="1">Membrane</location>
    </subcellularLocation>
</comment>
<evidence type="ECO:0008006" key="9">
    <source>
        <dbReference type="Google" id="ProtNLM"/>
    </source>
</evidence>
<comment type="similarity">
    <text evidence="2">Belongs to the CD225/Dispanin family.</text>
</comment>
<dbReference type="EMBL" id="JANPWB010000006">
    <property type="protein sequence ID" value="KAJ1178346.1"/>
    <property type="molecule type" value="Genomic_DNA"/>
</dbReference>
<evidence type="ECO:0000256" key="6">
    <source>
        <dbReference type="SAM" id="Phobius"/>
    </source>
</evidence>
<dbReference type="GO" id="GO:0005886">
    <property type="term" value="C:plasma membrane"/>
    <property type="evidence" value="ECO:0007669"/>
    <property type="project" value="TreeGrafter"/>
</dbReference>
<proteinExistence type="inferred from homology"/>
<dbReference type="Proteomes" id="UP001066276">
    <property type="component" value="Chromosome 3_2"/>
</dbReference>
<dbReference type="PANTHER" id="PTHR13999">
    <property type="entry name" value="INTERFERON INDUCIBLE TRANSMEMBRANE PROTEIN"/>
    <property type="match status" value="1"/>
</dbReference>
<gene>
    <name evidence="7" type="ORF">NDU88_003592</name>
</gene>
<name>A0AAV7TQ78_PLEWA</name>